<dbReference type="Gene3D" id="3.40.50.300">
    <property type="entry name" value="P-loop containing nucleotide triphosphate hydrolases"/>
    <property type="match status" value="1"/>
</dbReference>
<dbReference type="GO" id="GO:0006355">
    <property type="term" value="P:regulation of DNA-templated transcription"/>
    <property type="evidence" value="ECO:0007669"/>
    <property type="project" value="InterPro"/>
</dbReference>
<evidence type="ECO:0000256" key="2">
    <source>
        <dbReference type="ARBA" id="ARBA00022840"/>
    </source>
</evidence>
<feature type="domain" description="HTH luxR-type" evidence="3">
    <location>
        <begin position="761"/>
        <end position="823"/>
    </location>
</feature>
<evidence type="ECO:0000256" key="1">
    <source>
        <dbReference type="ARBA" id="ARBA00022741"/>
    </source>
</evidence>
<dbReference type="Gene3D" id="1.10.10.10">
    <property type="entry name" value="Winged helix-like DNA-binding domain superfamily/Winged helix DNA-binding domain"/>
    <property type="match status" value="1"/>
</dbReference>
<dbReference type="Pfam" id="PF00196">
    <property type="entry name" value="GerE"/>
    <property type="match status" value="1"/>
</dbReference>
<dbReference type="GO" id="GO:0005737">
    <property type="term" value="C:cytoplasm"/>
    <property type="evidence" value="ECO:0007669"/>
    <property type="project" value="TreeGrafter"/>
</dbReference>
<dbReference type="InterPro" id="IPR016032">
    <property type="entry name" value="Sig_transdc_resp-reg_C-effctor"/>
</dbReference>
<protein>
    <submittedName>
        <fullName evidence="4">LuxR family transcriptional regulator</fullName>
    </submittedName>
</protein>
<dbReference type="SUPFAM" id="SSF48452">
    <property type="entry name" value="TPR-like"/>
    <property type="match status" value="2"/>
</dbReference>
<accession>A0A9W6NLI8</accession>
<reference evidence="4" key="1">
    <citation type="journal article" date="2014" name="Int. J. Syst. Evol. Microbiol.">
        <title>Complete genome sequence of Corynebacterium casei LMG S-19264T (=DSM 44701T), isolated from a smear-ripened cheese.</title>
        <authorList>
            <consortium name="US DOE Joint Genome Institute (JGI-PGF)"/>
            <person name="Walter F."/>
            <person name="Albersmeier A."/>
            <person name="Kalinowski J."/>
            <person name="Ruckert C."/>
        </authorList>
    </citation>
    <scope>NUCLEOTIDE SEQUENCE</scope>
    <source>
        <strain evidence="4">VKM Ac-1321</strain>
    </source>
</reference>
<comment type="caution">
    <text evidence="4">The sequence shown here is derived from an EMBL/GenBank/DDBJ whole genome shotgun (WGS) entry which is preliminary data.</text>
</comment>
<evidence type="ECO:0000259" key="3">
    <source>
        <dbReference type="PROSITE" id="PS50043"/>
    </source>
</evidence>
<dbReference type="SMART" id="SM00421">
    <property type="entry name" value="HTH_LUXR"/>
    <property type="match status" value="1"/>
</dbReference>
<dbReference type="Gene3D" id="1.25.40.10">
    <property type="entry name" value="Tetratricopeptide repeat domain"/>
    <property type="match status" value="1"/>
</dbReference>
<dbReference type="GO" id="GO:0005524">
    <property type="term" value="F:ATP binding"/>
    <property type="evidence" value="ECO:0007669"/>
    <property type="project" value="UniProtKB-KW"/>
</dbReference>
<organism evidence="4 5">
    <name type="scientific">Dactylosporangium matsuzakiense</name>
    <dbReference type="NCBI Taxonomy" id="53360"/>
    <lineage>
        <taxon>Bacteria</taxon>
        <taxon>Bacillati</taxon>
        <taxon>Actinomycetota</taxon>
        <taxon>Actinomycetes</taxon>
        <taxon>Micromonosporales</taxon>
        <taxon>Micromonosporaceae</taxon>
        <taxon>Dactylosporangium</taxon>
    </lineage>
</organism>
<dbReference type="InterPro" id="IPR041664">
    <property type="entry name" value="AAA_16"/>
</dbReference>
<dbReference type="PROSITE" id="PS00622">
    <property type="entry name" value="HTH_LUXR_1"/>
    <property type="match status" value="1"/>
</dbReference>
<dbReference type="GO" id="GO:0003677">
    <property type="term" value="F:DNA binding"/>
    <property type="evidence" value="ECO:0007669"/>
    <property type="project" value="InterPro"/>
</dbReference>
<dbReference type="InterPro" id="IPR036388">
    <property type="entry name" value="WH-like_DNA-bd_sf"/>
</dbReference>
<reference evidence="4" key="2">
    <citation type="submission" date="2023-01" db="EMBL/GenBank/DDBJ databases">
        <authorList>
            <person name="Sun Q."/>
            <person name="Evtushenko L."/>
        </authorList>
    </citation>
    <scope>NUCLEOTIDE SEQUENCE</scope>
    <source>
        <strain evidence="4">VKM Ac-1321</strain>
    </source>
</reference>
<dbReference type="RefSeq" id="WP_261964090.1">
    <property type="nucleotide sequence ID" value="NZ_BAAAXA010000003.1"/>
</dbReference>
<evidence type="ECO:0000313" key="4">
    <source>
        <dbReference type="EMBL" id="GLL01409.1"/>
    </source>
</evidence>
<dbReference type="Proteomes" id="UP001143480">
    <property type="component" value="Unassembled WGS sequence"/>
</dbReference>
<dbReference type="InterPro" id="IPR000792">
    <property type="entry name" value="Tscrpt_reg_LuxR_C"/>
</dbReference>
<dbReference type="PANTHER" id="PTHR16305">
    <property type="entry name" value="TESTICULAR SOLUBLE ADENYLYL CYCLASE"/>
    <property type="match status" value="1"/>
</dbReference>
<dbReference type="SUPFAM" id="SSF46894">
    <property type="entry name" value="C-terminal effector domain of the bipartite response regulators"/>
    <property type="match status" value="1"/>
</dbReference>
<gene>
    <name evidence="4" type="ORF">GCM10017581_031500</name>
</gene>
<name>A0A9W6NLI8_9ACTN</name>
<dbReference type="PROSITE" id="PS50043">
    <property type="entry name" value="HTH_LUXR_2"/>
    <property type="match status" value="1"/>
</dbReference>
<keyword evidence="2" id="KW-0067">ATP-binding</keyword>
<dbReference type="InterPro" id="IPR011990">
    <property type="entry name" value="TPR-like_helical_dom_sf"/>
</dbReference>
<evidence type="ECO:0000313" key="5">
    <source>
        <dbReference type="Proteomes" id="UP001143480"/>
    </source>
</evidence>
<keyword evidence="1" id="KW-0547">Nucleotide-binding</keyword>
<dbReference type="AlphaFoldDB" id="A0A9W6NLI8"/>
<dbReference type="PANTHER" id="PTHR16305:SF35">
    <property type="entry name" value="TRANSCRIPTIONAL ACTIVATOR DOMAIN"/>
    <property type="match status" value="1"/>
</dbReference>
<dbReference type="InterPro" id="IPR027417">
    <property type="entry name" value="P-loop_NTPase"/>
</dbReference>
<dbReference type="SUPFAM" id="SSF52540">
    <property type="entry name" value="P-loop containing nucleoside triphosphate hydrolases"/>
    <property type="match status" value="1"/>
</dbReference>
<dbReference type="PRINTS" id="PR00038">
    <property type="entry name" value="HTHLUXR"/>
</dbReference>
<proteinExistence type="predicted"/>
<dbReference type="EMBL" id="BSFP01000015">
    <property type="protein sequence ID" value="GLL01409.1"/>
    <property type="molecule type" value="Genomic_DNA"/>
</dbReference>
<sequence>MALIEREAALDALAEYAAGDGGVVLVSGEAGVGKTALVEEFTRGRDRVAWGMCDGLFTPRPLGPLFDIAEQIGLDTATGRDELFGAALQQITKHIDILVIEDLHWADEATIDLIRYLSRRLRGTVAILTYRNDGLAPGDPLRVALGDLGTHRGTRRIALAPLSPDAVRALAEGHAADPAELYRLTGGNPYFVTELLQDRDSASARDAVLARAARLAPADRAVLDTAALIGTRVDPRLLAAEPAALDALTASGLLTSDASGLHFRHELARLAIAEAIPAHRQPAIHAAILERLTDDDAGLAHHAEAAGDVARALHHAVRAARAAAALRSHREAAAQYQRAVRADGGDPALLDALAFELSMIDSWPGVAEAAERARVLWRAAGNGRREGNALRMRAAAMVSLCRGAEAQADAEAAIAVLEPLGPSAELARAYGDLAKQRMLADDNAAAIDLAVRARVIAEPLGRFDMVSDTLNTESAARLMQGEEWLPLMRRALDVAIEHRHDEKAGRAYVNLYGLLCRARRYAEAEPVYHEAIAYCDEHDVDTYGTCLRGERASALGRMGRWDEALAICRLILTRVEEASPINRIYPLYCYAVIRARRAEPGVWEALDEAAESADGNREPQWIIKAHLGRAEAFWLEGRLAEARAEAERADDACHRADGWLRGWVATWLGRTGSDRPARGELAEPFALEVAGDCPGAAKAWDALGCPYDAALALLASDAEDDVRRALDTLTDLGATATIRVARQRLRDLGARSIPAGPRTATRANQHGLTRREQQVLDLIAEGLTNAAIADRLVLSVKTVDHHVSAILTKLRVTTRGEAVRKTG</sequence>
<dbReference type="GO" id="GO:0004016">
    <property type="term" value="F:adenylate cyclase activity"/>
    <property type="evidence" value="ECO:0007669"/>
    <property type="project" value="TreeGrafter"/>
</dbReference>
<keyword evidence="5" id="KW-1185">Reference proteome</keyword>
<dbReference type="Pfam" id="PF13191">
    <property type="entry name" value="AAA_16"/>
    <property type="match status" value="1"/>
</dbReference>
<dbReference type="CDD" id="cd06170">
    <property type="entry name" value="LuxR_C_like"/>
    <property type="match status" value="1"/>
</dbReference>